<accession>A0A6A0A307</accession>
<reference evidence="1 2" key="1">
    <citation type="submission" date="2020-02" db="EMBL/GenBank/DDBJ databases">
        <title>Draft genome sequence of Haematococcus lacustris strain NIES-144.</title>
        <authorList>
            <person name="Morimoto D."/>
            <person name="Nakagawa S."/>
            <person name="Yoshida T."/>
            <person name="Sawayama S."/>
        </authorList>
    </citation>
    <scope>NUCLEOTIDE SEQUENCE [LARGE SCALE GENOMIC DNA]</scope>
    <source>
        <strain evidence="1 2">NIES-144</strain>
    </source>
</reference>
<dbReference type="EMBL" id="BLLF01002413">
    <property type="protein sequence ID" value="GFH23992.1"/>
    <property type="molecule type" value="Genomic_DNA"/>
</dbReference>
<dbReference type="AlphaFoldDB" id="A0A6A0A307"/>
<comment type="caution">
    <text evidence="1">The sequence shown here is derived from an EMBL/GenBank/DDBJ whole genome shotgun (WGS) entry which is preliminary data.</text>
</comment>
<sequence>MGAGALAAGVSLTRRARMSLTFGVLPCKLVMSRHPTLPWAHPPWLVSPCVHALASVSTHARVQQQITQGPSQKQDQQQVDAAVEADACKDHVSREEALELQRLAYLQLPFPFSLSMRVRVRVQPKDKMAA</sequence>
<dbReference type="Proteomes" id="UP000485058">
    <property type="component" value="Unassembled WGS sequence"/>
</dbReference>
<protein>
    <submittedName>
        <fullName evidence="1">Uncharacterized protein</fullName>
    </submittedName>
</protein>
<name>A0A6A0A307_HAELA</name>
<keyword evidence="2" id="KW-1185">Reference proteome</keyword>
<proteinExistence type="predicted"/>
<gene>
    <name evidence="1" type="ORF">HaLaN_21702</name>
</gene>
<evidence type="ECO:0000313" key="1">
    <source>
        <dbReference type="EMBL" id="GFH23992.1"/>
    </source>
</evidence>
<evidence type="ECO:0000313" key="2">
    <source>
        <dbReference type="Proteomes" id="UP000485058"/>
    </source>
</evidence>
<organism evidence="1 2">
    <name type="scientific">Haematococcus lacustris</name>
    <name type="common">Green alga</name>
    <name type="synonym">Haematococcus pluvialis</name>
    <dbReference type="NCBI Taxonomy" id="44745"/>
    <lineage>
        <taxon>Eukaryota</taxon>
        <taxon>Viridiplantae</taxon>
        <taxon>Chlorophyta</taxon>
        <taxon>core chlorophytes</taxon>
        <taxon>Chlorophyceae</taxon>
        <taxon>CS clade</taxon>
        <taxon>Chlamydomonadales</taxon>
        <taxon>Haematococcaceae</taxon>
        <taxon>Haematococcus</taxon>
    </lineage>
</organism>